<name>A0A8H4TWM8_9HYPO</name>
<keyword evidence="2" id="KW-1185">Reference proteome</keyword>
<evidence type="ECO:0000313" key="1">
    <source>
        <dbReference type="EMBL" id="KAF4965533.1"/>
    </source>
</evidence>
<reference evidence="1" key="1">
    <citation type="journal article" date="2020" name="BMC Genomics">
        <title>Correction to: Identification and distribution of gene clusters required for synthesis of sphingolipid metabolism inhibitors in diverse species of the filamentous fungus Fusarium.</title>
        <authorList>
            <person name="Kim H.S."/>
            <person name="Lohmar J.M."/>
            <person name="Busman M."/>
            <person name="Brown D.W."/>
            <person name="Naumann T.A."/>
            <person name="Divon H.H."/>
            <person name="Lysoe E."/>
            <person name="Uhlig S."/>
            <person name="Proctor R.H."/>
        </authorList>
    </citation>
    <scope>NUCLEOTIDE SEQUENCE</scope>
    <source>
        <strain evidence="1">NRRL 20472</strain>
    </source>
</reference>
<evidence type="ECO:0000313" key="2">
    <source>
        <dbReference type="Proteomes" id="UP000622797"/>
    </source>
</evidence>
<comment type="caution">
    <text evidence="1">The sequence shown here is derived from an EMBL/GenBank/DDBJ whole genome shotgun (WGS) entry which is preliminary data.</text>
</comment>
<dbReference type="Gene3D" id="3.90.950.10">
    <property type="match status" value="1"/>
</dbReference>
<dbReference type="AlphaFoldDB" id="A0A8H4TWM8"/>
<accession>A0A8H4TWM8</accession>
<feature type="non-terminal residue" evidence="1">
    <location>
        <position position="235"/>
    </location>
</feature>
<protein>
    <submittedName>
        <fullName evidence="1">Uncharacterized protein</fullName>
    </submittedName>
</protein>
<dbReference type="SUPFAM" id="SSF52972">
    <property type="entry name" value="ITPase-like"/>
    <property type="match status" value="1"/>
</dbReference>
<sequence>MSYHSSFESVPKTIDEFRGSEKLVERPCDEIFPDIELQSWTPHGHGCLVIIPTENEDKVKLLRAKLQQKKPSDIALHFLCIPTSDDGYSQPFDEQGKTCAKKRIWKASNAFMRDHSSYLEDNRIGTVLFAVIESFFQLGNVERPVDAAVIAVYNAMTGQTEAGVSKGVTLHPAFVEEARSRGFVYGDQERCSTTVGEIVAERIESVKKADWHEPACGTSRYTIVGERIEAMNIPW</sequence>
<reference evidence="1" key="2">
    <citation type="submission" date="2020-05" db="EMBL/GenBank/DDBJ databases">
        <authorList>
            <person name="Kim H.-S."/>
            <person name="Proctor R.H."/>
            <person name="Brown D.W."/>
        </authorList>
    </citation>
    <scope>NUCLEOTIDE SEQUENCE</scope>
    <source>
        <strain evidence="1">NRRL 20472</strain>
    </source>
</reference>
<organism evidence="1 2">
    <name type="scientific">Fusarium sarcochroum</name>
    <dbReference type="NCBI Taxonomy" id="1208366"/>
    <lineage>
        <taxon>Eukaryota</taxon>
        <taxon>Fungi</taxon>
        <taxon>Dikarya</taxon>
        <taxon>Ascomycota</taxon>
        <taxon>Pezizomycotina</taxon>
        <taxon>Sordariomycetes</taxon>
        <taxon>Hypocreomycetidae</taxon>
        <taxon>Hypocreales</taxon>
        <taxon>Nectriaceae</taxon>
        <taxon>Fusarium</taxon>
        <taxon>Fusarium lateritium species complex</taxon>
    </lineage>
</organism>
<gene>
    <name evidence="1" type="ORF">FSARC_6683</name>
</gene>
<dbReference type="EMBL" id="JABEXW010000344">
    <property type="protein sequence ID" value="KAF4965533.1"/>
    <property type="molecule type" value="Genomic_DNA"/>
</dbReference>
<dbReference type="OrthoDB" id="4968544at2759"/>
<proteinExistence type="predicted"/>
<dbReference type="InterPro" id="IPR029001">
    <property type="entry name" value="ITPase-like_fam"/>
</dbReference>
<dbReference type="Proteomes" id="UP000622797">
    <property type="component" value="Unassembled WGS sequence"/>
</dbReference>